<dbReference type="RefSeq" id="WP_135208079.1">
    <property type="nucleotide sequence ID" value="NZ_SPVF01000196.1"/>
</dbReference>
<feature type="signal peptide" evidence="1">
    <location>
        <begin position="1"/>
        <end position="21"/>
    </location>
</feature>
<accession>A0A4Y9S6D0</accession>
<protein>
    <recommendedName>
        <fullName evidence="4">Copper-binding protein</fullName>
    </recommendedName>
</protein>
<evidence type="ECO:0000256" key="1">
    <source>
        <dbReference type="SAM" id="SignalP"/>
    </source>
</evidence>
<sequence>MRKFAIAFIAAAATFATAAHAEGGSAAAAYTTAAASASQVQIKAAAMSRYAMQPNEQDAIKGTYNLSDGHVLRLTQTGKRMYAEIDSQGKAELVALSANTLVGRDANIKIVFDEATKGLSNDLVVAAADQ</sequence>
<comment type="caution">
    <text evidence="2">The sequence shown here is derived from an EMBL/GenBank/DDBJ whole genome shotgun (WGS) entry which is preliminary data.</text>
</comment>
<evidence type="ECO:0000313" key="2">
    <source>
        <dbReference type="EMBL" id="TFW16963.1"/>
    </source>
</evidence>
<dbReference type="AlphaFoldDB" id="A0A4Y9S6D0"/>
<feature type="chain" id="PRO_5021263212" description="Copper-binding protein" evidence="1">
    <location>
        <begin position="22"/>
        <end position="130"/>
    </location>
</feature>
<evidence type="ECO:0000313" key="3">
    <source>
        <dbReference type="Proteomes" id="UP000298438"/>
    </source>
</evidence>
<organism evidence="2 3">
    <name type="scientific">Zemynaea arenosa</name>
    <dbReference type="NCBI Taxonomy" id="2561931"/>
    <lineage>
        <taxon>Bacteria</taxon>
        <taxon>Pseudomonadati</taxon>
        <taxon>Pseudomonadota</taxon>
        <taxon>Betaproteobacteria</taxon>
        <taxon>Burkholderiales</taxon>
        <taxon>Oxalobacteraceae</taxon>
        <taxon>Telluria group</taxon>
        <taxon>Zemynaea</taxon>
    </lineage>
</organism>
<gene>
    <name evidence="2" type="ORF">E4L96_15245</name>
</gene>
<keyword evidence="3" id="KW-1185">Reference proteome</keyword>
<dbReference type="EMBL" id="SPVF01000196">
    <property type="protein sequence ID" value="TFW16963.1"/>
    <property type="molecule type" value="Genomic_DNA"/>
</dbReference>
<name>A0A4Y9S6D0_9BURK</name>
<dbReference type="Proteomes" id="UP000298438">
    <property type="component" value="Unassembled WGS sequence"/>
</dbReference>
<evidence type="ECO:0008006" key="4">
    <source>
        <dbReference type="Google" id="ProtNLM"/>
    </source>
</evidence>
<proteinExistence type="predicted"/>
<keyword evidence="1" id="KW-0732">Signal</keyword>
<reference evidence="2 3" key="1">
    <citation type="submission" date="2019-03" db="EMBL/GenBank/DDBJ databases">
        <title>Draft Genome Sequence of Massilia arenosa sp. nov., a Novel Massilia Species Isolated from a Sandy-loam Maize Soil.</title>
        <authorList>
            <person name="Raths R."/>
            <person name="Peta V."/>
            <person name="Bucking H."/>
        </authorList>
    </citation>
    <scope>NUCLEOTIDE SEQUENCE [LARGE SCALE GENOMIC DNA]</scope>
    <source>
        <strain evidence="2 3">MC02</strain>
    </source>
</reference>